<reference evidence="6" key="1">
    <citation type="submission" date="2025-08" db="UniProtKB">
        <authorList>
            <consortium name="RefSeq"/>
        </authorList>
    </citation>
    <scope>IDENTIFICATION</scope>
    <source>
        <tissue evidence="6">Testes</tissue>
    </source>
</reference>
<keyword evidence="3" id="KW-0732">Signal</keyword>
<dbReference type="PROSITE" id="PS51233">
    <property type="entry name" value="VWFD"/>
    <property type="match status" value="1"/>
</dbReference>
<evidence type="ECO:0000256" key="3">
    <source>
        <dbReference type="SAM" id="SignalP"/>
    </source>
</evidence>
<dbReference type="Proteomes" id="UP000694865">
    <property type="component" value="Unplaced"/>
</dbReference>
<dbReference type="PANTHER" id="PTHR11339">
    <property type="entry name" value="EXTRACELLULAR MATRIX GLYCOPROTEIN RELATED"/>
    <property type="match status" value="1"/>
</dbReference>
<name>A0ABM0GVM2_SACKO</name>
<dbReference type="InterPro" id="IPR050780">
    <property type="entry name" value="Mucin_vWF_Thrombospondin_sf"/>
</dbReference>
<dbReference type="GeneID" id="100375590"/>
<protein>
    <submittedName>
        <fullName evidence="6">Uncharacterized protein LOC100375590</fullName>
    </submittedName>
</protein>
<dbReference type="InterPro" id="IPR001846">
    <property type="entry name" value="VWF_type-D"/>
</dbReference>
<feature type="domain" description="VWFD" evidence="4">
    <location>
        <begin position="148"/>
        <end position="330"/>
    </location>
</feature>
<feature type="chain" id="PRO_5047354500" evidence="3">
    <location>
        <begin position="25"/>
        <end position="330"/>
    </location>
</feature>
<keyword evidence="1" id="KW-1015">Disulfide bond</keyword>
<evidence type="ECO:0000313" key="6">
    <source>
        <dbReference type="RefSeq" id="XP_002738313.1"/>
    </source>
</evidence>
<evidence type="ECO:0000256" key="1">
    <source>
        <dbReference type="ARBA" id="ARBA00023157"/>
    </source>
</evidence>
<evidence type="ECO:0000259" key="4">
    <source>
        <dbReference type="PROSITE" id="PS51233"/>
    </source>
</evidence>
<organism evidence="5 6">
    <name type="scientific">Saccoglossus kowalevskii</name>
    <name type="common">Acorn worm</name>
    <dbReference type="NCBI Taxonomy" id="10224"/>
    <lineage>
        <taxon>Eukaryota</taxon>
        <taxon>Metazoa</taxon>
        <taxon>Hemichordata</taxon>
        <taxon>Enteropneusta</taxon>
        <taxon>Harrimaniidae</taxon>
        <taxon>Saccoglossus</taxon>
    </lineage>
</organism>
<sequence length="330" mass="37860">MFQTWAMSPLIVTLVVFLAVPCQSKSFRTQLEGLGEAEKCLKCHLNEKLSFQECLSKPEGPDKYEICQPARPECMSQLWNWKGGNKLVFASECQEIEACFQESKNEPKSNNCDDPPIHVATKCRYCCNEQNVTVEHFCPPPELPDAWELCSCWGDPHCRSFTGRRFTVGGECFYALSKTHHGTRRISVEVDYTEHGSQFHIKTLRIEVADKNRPEVILTVGPNDGINPCIIELNGVEIVPIFPDTIELEGVFLLNMNADHVVEISMKRRDNDREYNFVVLWLPHRIVQVMLKRDFHKQLEIEGICGDPDDNPDDFPDNAQKFADQFQRCY</sequence>
<dbReference type="SMART" id="SM00216">
    <property type="entry name" value="VWD"/>
    <property type="match status" value="1"/>
</dbReference>
<evidence type="ECO:0000313" key="5">
    <source>
        <dbReference type="Proteomes" id="UP000694865"/>
    </source>
</evidence>
<feature type="signal peptide" evidence="3">
    <location>
        <begin position="1"/>
        <end position="24"/>
    </location>
</feature>
<proteinExistence type="predicted"/>
<keyword evidence="5" id="KW-1185">Reference proteome</keyword>
<dbReference type="Pfam" id="PF00094">
    <property type="entry name" value="VWD"/>
    <property type="match status" value="1"/>
</dbReference>
<dbReference type="RefSeq" id="XP_002738313.1">
    <property type="nucleotide sequence ID" value="XM_002738267.2"/>
</dbReference>
<evidence type="ECO:0000256" key="2">
    <source>
        <dbReference type="ARBA" id="ARBA00023180"/>
    </source>
</evidence>
<keyword evidence="2" id="KW-0325">Glycoprotein</keyword>
<gene>
    <name evidence="6" type="primary">LOC100375590</name>
</gene>
<accession>A0ABM0GVM2</accession>